<keyword evidence="3" id="KW-0804">Transcription</keyword>
<evidence type="ECO:0000313" key="6">
    <source>
        <dbReference type="Proteomes" id="UP000199569"/>
    </source>
</evidence>
<name>A0A1G5KL67_9HYPH</name>
<dbReference type="GO" id="GO:0003677">
    <property type="term" value="F:DNA binding"/>
    <property type="evidence" value="ECO:0007669"/>
    <property type="project" value="UniProtKB-KW"/>
</dbReference>
<dbReference type="Pfam" id="PF00392">
    <property type="entry name" value="GntR"/>
    <property type="match status" value="1"/>
</dbReference>
<gene>
    <name evidence="5" type="ORF">SAMN02927923_03430</name>
</gene>
<dbReference type="InterPro" id="IPR036388">
    <property type="entry name" value="WH-like_DNA-bd_sf"/>
</dbReference>
<dbReference type="Gene3D" id="1.20.120.530">
    <property type="entry name" value="GntR ligand-binding domain-like"/>
    <property type="match status" value="1"/>
</dbReference>
<evidence type="ECO:0000256" key="2">
    <source>
        <dbReference type="ARBA" id="ARBA00023125"/>
    </source>
</evidence>
<dbReference type="STRING" id="549386.SAMN02927923_03430"/>
<dbReference type="EMBL" id="FMVJ01000010">
    <property type="protein sequence ID" value="SCZ01357.1"/>
    <property type="molecule type" value="Genomic_DNA"/>
</dbReference>
<dbReference type="PANTHER" id="PTHR43537:SF24">
    <property type="entry name" value="GLUCONATE OPERON TRANSCRIPTIONAL REPRESSOR"/>
    <property type="match status" value="1"/>
</dbReference>
<dbReference type="SUPFAM" id="SSF48008">
    <property type="entry name" value="GntR ligand-binding domain-like"/>
    <property type="match status" value="1"/>
</dbReference>
<keyword evidence="6" id="KW-1185">Reference proteome</keyword>
<dbReference type="SUPFAM" id="SSF46785">
    <property type="entry name" value="Winged helix' DNA-binding domain"/>
    <property type="match status" value="1"/>
</dbReference>
<dbReference type="InterPro" id="IPR000524">
    <property type="entry name" value="Tscrpt_reg_HTH_GntR"/>
</dbReference>
<dbReference type="RefSeq" id="WP_091137204.1">
    <property type="nucleotide sequence ID" value="NZ_FMVJ01000010.1"/>
</dbReference>
<dbReference type="SMART" id="SM00345">
    <property type="entry name" value="HTH_GNTR"/>
    <property type="match status" value="1"/>
</dbReference>
<dbReference type="PANTHER" id="PTHR43537">
    <property type="entry name" value="TRANSCRIPTIONAL REGULATOR, GNTR FAMILY"/>
    <property type="match status" value="1"/>
</dbReference>
<dbReference type="Proteomes" id="UP000199569">
    <property type="component" value="Unassembled WGS sequence"/>
</dbReference>
<reference evidence="5 6" key="1">
    <citation type="submission" date="2016-10" db="EMBL/GenBank/DDBJ databases">
        <authorList>
            <person name="de Groot N.N."/>
        </authorList>
    </citation>
    <scope>NUCLEOTIDE SEQUENCE [LARGE SCALE GENOMIC DNA]</scope>
    <source>
        <strain evidence="5 6">CGMCC 1.7666</strain>
    </source>
</reference>
<dbReference type="Pfam" id="PF07729">
    <property type="entry name" value="FCD"/>
    <property type="match status" value="1"/>
</dbReference>
<dbReference type="InterPro" id="IPR008920">
    <property type="entry name" value="TF_FadR/GntR_C"/>
</dbReference>
<sequence length="233" mass="25907">MTAGAFSLESGALGKTLGESVRSHLAGLIIRGEFKEGERLYPEQIAARFGVSITPVREALMQLAAEGFIESVQRRGFHVRIPTADQIRNVWQVRQSLELCAGEQVIKRLKEGTLDPHALDRLDALQKAQLKNTSHMDHATKLELNGSFHTTIIEFAGNPILASMYRSLQHKVVGGLVQSGLDTWRSRVEKEGQEHKAIIDGLRNQDYAAYDSSVRTHIARSLDDALRDLATRQ</sequence>
<dbReference type="CDD" id="cd07377">
    <property type="entry name" value="WHTH_GntR"/>
    <property type="match status" value="1"/>
</dbReference>
<dbReference type="Gene3D" id="1.10.10.10">
    <property type="entry name" value="Winged helix-like DNA-binding domain superfamily/Winged helix DNA-binding domain"/>
    <property type="match status" value="1"/>
</dbReference>
<feature type="domain" description="HTH gntR-type" evidence="4">
    <location>
        <begin position="15"/>
        <end position="82"/>
    </location>
</feature>
<organism evidence="5 6">
    <name type="scientific">Microvirga guangxiensis</name>
    <dbReference type="NCBI Taxonomy" id="549386"/>
    <lineage>
        <taxon>Bacteria</taxon>
        <taxon>Pseudomonadati</taxon>
        <taxon>Pseudomonadota</taxon>
        <taxon>Alphaproteobacteria</taxon>
        <taxon>Hyphomicrobiales</taxon>
        <taxon>Methylobacteriaceae</taxon>
        <taxon>Microvirga</taxon>
    </lineage>
</organism>
<evidence type="ECO:0000259" key="4">
    <source>
        <dbReference type="PROSITE" id="PS50949"/>
    </source>
</evidence>
<dbReference type="AlphaFoldDB" id="A0A1G5KL67"/>
<dbReference type="SMART" id="SM00895">
    <property type="entry name" value="FCD"/>
    <property type="match status" value="1"/>
</dbReference>
<evidence type="ECO:0000256" key="1">
    <source>
        <dbReference type="ARBA" id="ARBA00023015"/>
    </source>
</evidence>
<evidence type="ECO:0000256" key="3">
    <source>
        <dbReference type="ARBA" id="ARBA00023163"/>
    </source>
</evidence>
<dbReference type="PROSITE" id="PS50949">
    <property type="entry name" value="HTH_GNTR"/>
    <property type="match status" value="1"/>
</dbReference>
<proteinExistence type="predicted"/>
<keyword evidence="1" id="KW-0805">Transcription regulation</keyword>
<dbReference type="InterPro" id="IPR011711">
    <property type="entry name" value="GntR_C"/>
</dbReference>
<protein>
    <submittedName>
        <fullName evidence="5">DNA-binding transcriptional regulator, GntR family</fullName>
    </submittedName>
</protein>
<evidence type="ECO:0000313" key="5">
    <source>
        <dbReference type="EMBL" id="SCZ01357.1"/>
    </source>
</evidence>
<dbReference type="OrthoDB" id="7192778at2"/>
<dbReference type="InterPro" id="IPR036390">
    <property type="entry name" value="WH_DNA-bd_sf"/>
</dbReference>
<dbReference type="GO" id="GO:0003700">
    <property type="term" value="F:DNA-binding transcription factor activity"/>
    <property type="evidence" value="ECO:0007669"/>
    <property type="project" value="InterPro"/>
</dbReference>
<accession>A0A1G5KL67</accession>
<keyword evidence="2 5" id="KW-0238">DNA-binding</keyword>